<keyword evidence="2" id="KW-1185">Reference proteome</keyword>
<sequence length="151" mass="17217">MSGKQLPYFSTNLSDADKNVYYTALLTCFKPHRSGELICGAFDLEREYCNFLQSNSGSAQIDMIAFEQKWMEYYRSEDKTEDVEKSQEEILLRTRATSSAPWEPYASDNDGTDSLLKKTVIIASAIMLIQTYSKLSLNRYTLAQSMPFKTA</sequence>
<reference evidence="1" key="1">
    <citation type="submission" date="2021-01" db="EMBL/GenBank/DDBJ databases">
        <title>Phytophthora aleatoria, a newly-described species from Pinus radiata is distinct from Phytophthora cactorum isolates based on comparative genomics.</title>
        <authorList>
            <person name="Mcdougal R."/>
            <person name="Panda P."/>
            <person name="Williams N."/>
            <person name="Studholme D.J."/>
        </authorList>
    </citation>
    <scope>NUCLEOTIDE SEQUENCE</scope>
    <source>
        <strain evidence="1">NZFS 4037</strain>
    </source>
</reference>
<dbReference type="AlphaFoldDB" id="A0A8J5MDF2"/>
<name>A0A8J5MDF2_9STRA</name>
<evidence type="ECO:0000313" key="1">
    <source>
        <dbReference type="EMBL" id="KAG6949757.1"/>
    </source>
</evidence>
<gene>
    <name evidence="1" type="ORF">JG688_00014494</name>
</gene>
<comment type="caution">
    <text evidence="1">The sequence shown here is derived from an EMBL/GenBank/DDBJ whole genome shotgun (WGS) entry which is preliminary data.</text>
</comment>
<dbReference type="Proteomes" id="UP000709295">
    <property type="component" value="Unassembled WGS sequence"/>
</dbReference>
<evidence type="ECO:0000313" key="2">
    <source>
        <dbReference type="Proteomes" id="UP000709295"/>
    </source>
</evidence>
<accession>A0A8J5MDF2</accession>
<protein>
    <submittedName>
        <fullName evidence="1">Uncharacterized protein</fullName>
    </submittedName>
</protein>
<proteinExistence type="predicted"/>
<dbReference type="EMBL" id="JAENGY010001387">
    <property type="protein sequence ID" value="KAG6949757.1"/>
    <property type="molecule type" value="Genomic_DNA"/>
</dbReference>
<organism evidence="1 2">
    <name type="scientific">Phytophthora aleatoria</name>
    <dbReference type="NCBI Taxonomy" id="2496075"/>
    <lineage>
        <taxon>Eukaryota</taxon>
        <taxon>Sar</taxon>
        <taxon>Stramenopiles</taxon>
        <taxon>Oomycota</taxon>
        <taxon>Peronosporomycetes</taxon>
        <taxon>Peronosporales</taxon>
        <taxon>Peronosporaceae</taxon>
        <taxon>Phytophthora</taxon>
    </lineage>
</organism>